<keyword evidence="2" id="KW-1185">Reference proteome</keyword>
<dbReference type="GeneTree" id="ENSGT00910000146870"/>
<reference evidence="1" key="1">
    <citation type="submission" date="2025-08" db="UniProtKB">
        <authorList>
            <consortium name="Ensembl"/>
        </authorList>
    </citation>
    <scope>IDENTIFICATION</scope>
</reference>
<dbReference type="AlphaFoldDB" id="A0A2K6FGR2"/>
<organism evidence="1 2">
    <name type="scientific">Propithecus coquereli</name>
    <name type="common">Coquerel's sifaka</name>
    <name type="synonym">Propithecus verreauxi coquereli</name>
    <dbReference type="NCBI Taxonomy" id="379532"/>
    <lineage>
        <taxon>Eukaryota</taxon>
        <taxon>Metazoa</taxon>
        <taxon>Chordata</taxon>
        <taxon>Craniata</taxon>
        <taxon>Vertebrata</taxon>
        <taxon>Euteleostomi</taxon>
        <taxon>Mammalia</taxon>
        <taxon>Eutheria</taxon>
        <taxon>Euarchontoglires</taxon>
        <taxon>Primates</taxon>
        <taxon>Strepsirrhini</taxon>
        <taxon>Lemuriformes</taxon>
        <taxon>Indriidae</taxon>
        <taxon>Propithecus</taxon>
    </lineage>
</organism>
<reference evidence="1" key="2">
    <citation type="submission" date="2025-09" db="UniProtKB">
        <authorList>
            <consortium name="Ensembl"/>
        </authorList>
    </citation>
    <scope>IDENTIFICATION</scope>
</reference>
<accession>A0A2K6FGR2</accession>
<dbReference type="Proteomes" id="UP000233160">
    <property type="component" value="Unassembled WGS sequence"/>
</dbReference>
<evidence type="ECO:0000313" key="2">
    <source>
        <dbReference type="Proteomes" id="UP000233160"/>
    </source>
</evidence>
<sequence>MDPADPHQCAQSSQAGRCVASCFLMAPGSHAGQLVWHPEERAVRVEKVFVEVPWKGRAAWWQSQRLTVSPGKHDRVWMRSKSQAVFTGGSAGDKQFTTTSSIVLTI</sequence>
<dbReference type="Ensembl" id="ENSPCOT00000023770.1">
    <property type="protein sequence ID" value="ENSPCOP00000013167.1"/>
    <property type="gene ID" value="ENSPCOG00000018187.1"/>
</dbReference>
<proteinExistence type="predicted"/>
<evidence type="ECO:0000313" key="1">
    <source>
        <dbReference type="Ensembl" id="ENSPCOP00000013167.1"/>
    </source>
</evidence>
<protein>
    <submittedName>
        <fullName evidence="1">Uncharacterized protein</fullName>
    </submittedName>
</protein>
<name>A0A2K6FGR2_PROCO</name>